<keyword evidence="2" id="KW-1185">Reference proteome</keyword>
<sequence length="246" mass="28353">MRTEVLELRRACFCLPLRYSLLFYGYLRLICIVLDMFMTVSLAILESNTTSIIYLQIFTVILDLLDFILLVILIVGAHKKSVKLLKIFYFYDLGLLILETLVCIAFAIYILCILIMLDGFERAFKYNAKIMLSVAAYLTIYLGLKVYVLLLVRSEIIKLNNNSQFRFVNIAAESECEMECKKTGDEEQGLANNDNEPFEIKEDYSDRISKLKIKVESNMNYKKLGDVEIETEKIDDEETCKSGDIS</sequence>
<proteinExistence type="predicted"/>
<gene>
    <name evidence="1" type="ORF">PYW08_011594</name>
</gene>
<evidence type="ECO:0000313" key="2">
    <source>
        <dbReference type="Proteomes" id="UP001231649"/>
    </source>
</evidence>
<dbReference type="Proteomes" id="UP001231649">
    <property type="component" value="Chromosome 3"/>
</dbReference>
<accession>A0ACC2QJV0</accession>
<reference evidence="1" key="1">
    <citation type="submission" date="2023-03" db="EMBL/GenBank/DDBJ databases">
        <title>Chromosome-level genomes of two armyworms, Mythimna separata and Mythimna loreyi, provide insights into the biosynthesis and reception of sex pheromones.</title>
        <authorList>
            <person name="Zhao H."/>
        </authorList>
    </citation>
    <scope>NUCLEOTIDE SEQUENCE</scope>
    <source>
        <strain evidence="1">BeijingLab</strain>
    </source>
</reference>
<organism evidence="1 2">
    <name type="scientific">Mythimna loreyi</name>
    <dbReference type="NCBI Taxonomy" id="667449"/>
    <lineage>
        <taxon>Eukaryota</taxon>
        <taxon>Metazoa</taxon>
        <taxon>Ecdysozoa</taxon>
        <taxon>Arthropoda</taxon>
        <taxon>Hexapoda</taxon>
        <taxon>Insecta</taxon>
        <taxon>Pterygota</taxon>
        <taxon>Neoptera</taxon>
        <taxon>Endopterygota</taxon>
        <taxon>Lepidoptera</taxon>
        <taxon>Glossata</taxon>
        <taxon>Ditrysia</taxon>
        <taxon>Noctuoidea</taxon>
        <taxon>Noctuidae</taxon>
        <taxon>Noctuinae</taxon>
        <taxon>Hadenini</taxon>
        <taxon>Mythimna</taxon>
    </lineage>
</organism>
<name>A0ACC2QJV0_9NEOP</name>
<comment type="caution">
    <text evidence="1">The sequence shown here is derived from an EMBL/GenBank/DDBJ whole genome shotgun (WGS) entry which is preliminary data.</text>
</comment>
<protein>
    <submittedName>
        <fullName evidence="1">Uncharacterized protein</fullName>
    </submittedName>
</protein>
<evidence type="ECO:0000313" key="1">
    <source>
        <dbReference type="EMBL" id="KAJ8719419.1"/>
    </source>
</evidence>
<dbReference type="EMBL" id="CM056779">
    <property type="protein sequence ID" value="KAJ8719419.1"/>
    <property type="molecule type" value="Genomic_DNA"/>
</dbReference>